<keyword evidence="2" id="KW-0472">Membrane</keyword>
<feature type="transmembrane region" description="Helical" evidence="2">
    <location>
        <begin position="324"/>
        <end position="341"/>
    </location>
</feature>
<keyword evidence="2" id="KW-0812">Transmembrane</keyword>
<reference evidence="3 4" key="1">
    <citation type="journal article" date="2012" name="Int. J. Syst. Evol. Microbiol.">
        <title>Flammeovirga pacifica sp. nov., isolated from deep-sea sediment.</title>
        <authorList>
            <person name="Xu H."/>
            <person name="Fu Y."/>
            <person name="Yang N."/>
            <person name="Ding Z."/>
            <person name="Lai Q."/>
            <person name="Zeng R."/>
        </authorList>
    </citation>
    <scope>NUCLEOTIDE SEQUENCE [LARGE SCALE GENOMIC DNA]</scope>
    <source>
        <strain evidence="4">DSM 24597 / LMG 26175 / WPAGA1</strain>
    </source>
</reference>
<proteinExistence type="predicted"/>
<evidence type="ECO:0000256" key="1">
    <source>
        <dbReference type="SAM" id="Coils"/>
    </source>
</evidence>
<keyword evidence="1" id="KW-0175">Coiled coil</keyword>
<gene>
    <name evidence="3" type="ORF">NH26_23005</name>
</gene>
<dbReference type="RefSeq" id="WP_044227632.1">
    <property type="nucleotide sequence ID" value="NZ_JRYR02000002.1"/>
</dbReference>
<feature type="transmembrane region" description="Helical" evidence="2">
    <location>
        <begin position="382"/>
        <end position="400"/>
    </location>
</feature>
<protein>
    <recommendedName>
        <fullName evidence="5">DUF2339 domain-containing protein</fullName>
    </recommendedName>
</protein>
<feature type="transmembrane region" description="Helical" evidence="2">
    <location>
        <begin position="665"/>
        <end position="686"/>
    </location>
</feature>
<dbReference type="STRING" id="915059.NH26_23005"/>
<dbReference type="EMBL" id="JRYR02000002">
    <property type="protein sequence ID" value="OHX64457.1"/>
    <property type="molecule type" value="Genomic_DNA"/>
</dbReference>
<name>A0A1S1YTV2_FLAPC</name>
<feature type="transmembrane region" description="Helical" evidence="2">
    <location>
        <begin position="292"/>
        <end position="312"/>
    </location>
</feature>
<evidence type="ECO:0000313" key="4">
    <source>
        <dbReference type="Proteomes" id="UP000179797"/>
    </source>
</evidence>
<evidence type="ECO:0000256" key="2">
    <source>
        <dbReference type="SAM" id="Phobius"/>
    </source>
</evidence>
<evidence type="ECO:0000313" key="3">
    <source>
        <dbReference type="EMBL" id="OHX64457.1"/>
    </source>
</evidence>
<feature type="transmembrane region" description="Helical" evidence="2">
    <location>
        <begin position="631"/>
        <end position="653"/>
    </location>
</feature>
<comment type="caution">
    <text evidence="3">The sequence shown here is derived from an EMBL/GenBank/DDBJ whole genome shotgun (WGS) entry which is preliminary data.</text>
</comment>
<keyword evidence="4" id="KW-1185">Reference proteome</keyword>
<feature type="transmembrane region" description="Helical" evidence="2">
    <location>
        <begin position="133"/>
        <end position="154"/>
    </location>
</feature>
<feature type="transmembrane region" description="Helical" evidence="2">
    <location>
        <begin position="723"/>
        <end position="743"/>
    </location>
</feature>
<dbReference type="PANTHER" id="PTHR38434:SF1">
    <property type="entry name" value="BLL2549 PROTEIN"/>
    <property type="match status" value="1"/>
</dbReference>
<feature type="transmembrane region" description="Helical" evidence="2">
    <location>
        <begin position="190"/>
        <end position="210"/>
    </location>
</feature>
<feature type="transmembrane region" description="Helical" evidence="2">
    <location>
        <begin position="749"/>
        <end position="769"/>
    </location>
</feature>
<dbReference type="OrthoDB" id="666059at2"/>
<feature type="transmembrane region" description="Helical" evidence="2">
    <location>
        <begin position="161"/>
        <end position="184"/>
    </location>
</feature>
<evidence type="ECO:0008006" key="5">
    <source>
        <dbReference type="Google" id="ProtNLM"/>
    </source>
</evidence>
<keyword evidence="2" id="KW-1133">Transmembrane helix</keyword>
<feature type="transmembrane region" description="Helical" evidence="2">
    <location>
        <begin position="240"/>
        <end position="258"/>
    </location>
</feature>
<feature type="transmembrane region" description="Helical" evidence="2">
    <location>
        <begin position="561"/>
        <end position="580"/>
    </location>
</feature>
<dbReference type="AlphaFoldDB" id="A0A1S1YTV2"/>
<dbReference type="Proteomes" id="UP000179797">
    <property type="component" value="Unassembled WGS sequence"/>
</dbReference>
<feature type="transmembrane region" description="Helical" evidence="2">
    <location>
        <begin position="466"/>
        <end position="485"/>
    </location>
</feature>
<feature type="transmembrane region" description="Helical" evidence="2">
    <location>
        <begin position="698"/>
        <end position="716"/>
    </location>
</feature>
<feature type="transmembrane region" description="Helical" evidence="2">
    <location>
        <begin position="108"/>
        <end position="127"/>
    </location>
</feature>
<feature type="transmembrane region" description="Helical" evidence="2">
    <location>
        <begin position="265"/>
        <end position="286"/>
    </location>
</feature>
<dbReference type="PANTHER" id="PTHR38434">
    <property type="entry name" value="BLL2549 PROTEIN"/>
    <property type="match status" value="1"/>
</dbReference>
<feature type="transmembrane region" description="Helical" evidence="2">
    <location>
        <begin position="217"/>
        <end position="234"/>
    </location>
</feature>
<dbReference type="InterPro" id="IPR019286">
    <property type="entry name" value="DUF2339_TM"/>
</dbReference>
<sequence>MTNDNKIQQLEFKINQLATKQETFNREINDLKFELKALKSNLQPTTEKGITPPVTEKKQEDIFQEILDMDVKPKAEQPVVAATSTKKVVKEKKPREKSDFERFIGENLINKIGILITIIGVAIGAKYSIDNNLISPLTRIILGYMTALGLMGFGMKLKKNYLNFSAVLVSGAMAIMYFITFAAYSFYDLIPQMVTFALMLLFTVFTVVAALNYNKQVIAIIGLVGAYALPYLLSSGTGNVSILFSYIAMINIGILVISFKKLWKLLYYTTFFLTNLIFSTWYAFAYSSSKDFGIAFLFLFVFFVIFYVTSLAYKLINKEKLEKVNITILLSNAFIFFGIGLSLLDGNRATSDYLGVFTLFNALLHASVAFYIYKKQYVEKSLLKLIAGLVLIFATITFPIQLDGEWVTLFWTGEAVLLFWLGRKMQISYLEKFSHPLIFLSFISLIMDWDDSYLGWNQSFTQFINIHFFTNLFFVICFGFMTYLMKSQSKTTLTEKAFLNKIISNVIPGFTLFVLFFTFSLELNYYFDLQYSASSIKLPAEENMSWKPSVHNHNIRTLAGVWNYIYTFLFLSVLSLLNSYKLKDKKLSRVSLVLIGFSIISFLFHGLYIISELRENYILREESEYYIISNFNIVIRYISFVFLGLILFAGHQLLIKGLFSEKMKLFGNAFLHVTILWILSSELIHWMDLAESTQSYKLGLSILWGVYALFLISLGIGRNQKHLRLGAMFLFGFTLLKLFFYDIIHLDTIAKTIVFVSLGILLLIISFLYNKFKHKITDENPS</sequence>
<feature type="transmembrane region" description="Helical" evidence="2">
    <location>
        <begin position="592"/>
        <end position="611"/>
    </location>
</feature>
<organism evidence="3 4">
    <name type="scientific">Flammeovirga pacifica</name>
    <dbReference type="NCBI Taxonomy" id="915059"/>
    <lineage>
        <taxon>Bacteria</taxon>
        <taxon>Pseudomonadati</taxon>
        <taxon>Bacteroidota</taxon>
        <taxon>Cytophagia</taxon>
        <taxon>Cytophagales</taxon>
        <taxon>Flammeovirgaceae</taxon>
        <taxon>Flammeovirga</taxon>
    </lineage>
</organism>
<feature type="coiled-coil region" evidence="1">
    <location>
        <begin position="7"/>
        <end position="41"/>
    </location>
</feature>
<accession>A0A1S1YTV2</accession>
<feature type="transmembrane region" description="Helical" evidence="2">
    <location>
        <begin position="506"/>
        <end position="527"/>
    </location>
</feature>
<dbReference type="Pfam" id="PF10101">
    <property type="entry name" value="DUF2339"/>
    <property type="match status" value="1"/>
</dbReference>
<feature type="transmembrane region" description="Helical" evidence="2">
    <location>
        <begin position="353"/>
        <end position="373"/>
    </location>
</feature>